<dbReference type="EMBL" id="JACHHP010000002">
    <property type="protein sequence ID" value="MBB5207747.1"/>
    <property type="molecule type" value="Genomic_DNA"/>
</dbReference>
<dbReference type="SUPFAM" id="SSF56281">
    <property type="entry name" value="Metallo-hydrolase/oxidoreductase"/>
    <property type="match status" value="1"/>
</dbReference>
<evidence type="ECO:0000313" key="1">
    <source>
        <dbReference type="EMBL" id="MBB5207747.1"/>
    </source>
</evidence>
<dbReference type="InterPro" id="IPR026360">
    <property type="entry name" value="Xnuc_lig_assoc"/>
</dbReference>
<comment type="caution">
    <text evidence="1">The sequence shown here is derived from an EMBL/GenBank/DDBJ whole genome shotgun (WGS) entry which is preliminary data.</text>
</comment>
<dbReference type="NCBIfam" id="TIGR04122">
    <property type="entry name" value="Xnuc_lig_assoc"/>
    <property type="match status" value="1"/>
</dbReference>
<accession>A0A7W8D561</accession>
<protein>
    <submittedName>
        <fullName evidence="1">Putative mRNA 3-end processing factor</fullName>
    </submittedName>
</protein>
<dbReference type="PANTHER" id="PTHR11203:SF49">
    <property type="entry name" value="BLL1145 PROTEIN"/>
    <property type="match status" value="1"/>
</dbReference>
<dbReference type="GO" id="GO:0004521">
    <property type="term" value="F:RNA endonuclease activity"/>
    <property type="evidence" value="ECO:0007669"/>
    <property type="project" value="TreeGrafter"/>
</dbReference>
<dbReference type="Proteomes" id="UP000521199">
    <property type="component" value="Unassembled WGS sequence"/>
</dbReference>
<dbReference type="Gene3D" id="3.60.15.10">
    <property type="entry name" value="Ribonuclease Z/Hydroxyacylglutathione hydrolase-like"/>
    <property type="match status" value="1"/>
</dbReference>
<dbReference type="InterPro" id="IPR050698">
    <property type="entry name" value="MBL"/>
</dbReference>
<dbReference type="RefSeq" id="WP_183960280.1">
    <property type="nucleotide sequence ID" value="NZ_JACHHP010000002.1"/>
</dbReference>
<reference evidence="1 2" key="1">
    <citation type="submission" date="2020-08" db="EMBL/GenBank/DDBJ databases">
        <title>Genomic Encyclopedia of Type Strains, Phase IV (KMG-IV): sequencing the most valuable type-strain genomes for metagenomic binning, comparative biology and taxonomic classification.</title>
        <authorList>
            <person name="Goeker M."/>
        </authorList>
    </citation>
    <scope>NUCLEOTIDE SEQUENCE [LARGE SCALE GENOMIC DNA]</scope>
    <source>
        <strain evidence="1 2">DSM 24163</strain>
    </source>
</reference>
<name>A0A7W8D561_9GAMM</name>
<proteinExistence type="predicted"/>
<sequence length="333" mass="37030">MPRPDDLIQLKPDGLACPRGGFFIDPWKPVDTAIITHAHGDHARTGSGLYHCVDSCAPLLRWRLGEDVNLVPHAYGERFELGGMQVSLHPAGHILGSAQVRIDDGREVWVASGDYKRNPDPTCVPFEVVPCDVFITEATFAFPIYRWCPTPQIAKQVWEWWQHCIGLGDTAVLYCYALGKAQRLLAELLAYTDKRVLLHGAMTRAVDIYREAGVAMVPTDTVSEQGKAADFAGELILAPPSAAGSPWMRRFRNAQTGFASGWMQVRGNRRRRGYDRGFVLSDHADWPDLLRTIEDTGAKRILATHGNTEAIVQLLRERGVDAEPLRTAYGDEN</sequence>
<dbReference type="PANTHER" id="PTHR11203">
    <property type="entry name" value="CLEAVAGE AND POLYADENYLATION SPECIFICITY FACTOR FAMILY MEMBER"/>
    <property type="match status" value="1"/>
</dbReference>
<gene>
    <name evidence="1" type="ORF">HNQ52_001276</name>
</gene>
<organism evidence="1 2">
    <name type="scientific">Chiayiivirga flava</name>
    <dbReference type="NCBI Taxonomy" id="659595"/>
    <lineage>
        <taxon>Bacteria</taxon>
        <taxon>Pseudomonadati</taxon>
        <taxon>Pseudomonadota</taxon>
        <taxon>Gammaproteobacteria</taxon>
        <taxon>Lysobacterales</taxon>
        <taxon>Lysobacteraceae</taxon>
        <taxon>Chiayiivirga</taxon>
    </lineage>
</organism>
<evidence type="ECO:0000313" key="2">
    <source>
        <dbReference type="Proteomes" id="UP000521199"/>
    </source>
</evidence>
<dbReference type="InterPro" id="IPR036866">
    <property type="entry name" value="RibonucZ/Hydroxyglut_hydro"/>
</dbReference>
<keyword evidence="2" id="KW-1185">Reference proteome</keyword>
<dbReference type="AlphaFoldDB" id="A0A7W8D561"/>